<evidence type="ECO:0000313" key="3">
    <source>
        <dbReference type="EMBL" id="PKA53551.1"/>
    </source>
</evidence>
<dbReference type="SUPFAM" id="SSF52047">
    <property type="entry name" value="RNI-like"/>
    <property type="match status" value="1"/>
</dbReference>
<dbReference type="EMBL" id="KZ451993">
    <property type="protein sequence ID" value="PKA53551.1"/>
    <property type="molecule type" value="Genomic_DNA"/>
</dbReference>
<dbReference type="InterPro" id="IPR001810">
    <property type="entry name" value="F-box_dom"/>
</dbReference>
<sequence length="504" mass="56299">MKSRRRRRESTASCSTVDPSLSLSPSSGGDVDRLTELPDVLRLRILSLLPLKFAIRTGALSSRWRDFWRYRWPQPSIIDITAPPSLSQSQVVSAVEDFFSRRGRGRGRIDVLQIIFSPSPRHVSDLKRWLDYAAACSVSDLHLDLSPPNHFSDSSRRRRARAAAAASPILNFNCESPTLTRLSLRGFHLTSPPPSFKKLANLEILNLCEVYLSYASLRRILANCPLLRALSIRRCPDLKKVVVPSSALRLTRLTVVDCRKASEVLVTNLGLRSFRFSGPLLKNYHIESAAALEDVYISSGGAVPAMPRGDLVRPLGKLANLKVLTLCSLALEQIGALSARAEVGFRWLPNLVELQLLMVMMTESNLSDIYTFFKLCPSPKLEKVFVELPMNACDSSMKTYLEVPKEEPPKGGFNNLKVVKMSGFKGHLHETELAGFLLNNAGILEHFVVTVSLEHIEGECENHKRDLLQYLTMQLSMLPKTSAKADIILTESDDLQFRPVHSQI</sequence>
<dbReference type="SUPFAM" id="SSF81383">
    <property type="entry name" value="F-box domain"/>
    <property type="match status" value="1"/>
</dbReference>
<dbReference type="InterPro" id="IPR055357">
    <property type="entry name" value="LRR_At1g61320_AtMIF1"/>
</dbReference>
<feature type="domain" description="FBD" evidence="2">
    <location>
        <begin position="410"/>
        <end position="490"/>
    </location>
</feature>
<accession>A0A2I0ADB9</accession>
<dbReference type="AlphaFoldDB" id="A0A2I0ADB9"/>
<dbReference type="InterPro" id="IPR032675">
    <property type="entry name" value="LRR_dom_sf"/>
</dbReference>
<dbReference type="InterPro" id="IPR006566">
    <property type="entry name" value="FBD"/>
</dbReference>
<dbReference type="Pfam" id="PF00646">
    <property type="entry name" value="F-box"/>
    <property type="match status" value="1"/>
</dbReference>
<feature type="compositionally biased region" description="Low complexity" evidence="1">
    <location>
        <begin position="17"/>
        <end position="29"/>
    </location>
</feature>
<dbReference type="OrthoDB" id="673865at2759"/>
<evidence type="ECO:0000313" key="4">
    <source>
        <dbReference type="Proteomes" id="UP000236161"/>
    </source>
</evidence>
<feature type="region of interest" description="Disordered" evidence="1">
    <location>
        <begin position="1"/>
        <end position="30"/>
    </location>
</feature>
<organism evidence="3 4">
    <name type="scientific">Apostasia shenzhenica</name>
    <dbReference type="NCBI Taxonomy" id="1088818"/>
    <lineage>
        <taxon>Eukaryota</taxon>
        <taxon>Viridiplantae</taxon>
        <taxon>Streptophyta</taxon>
        <taxon>Embryophyta</taxon>
        <taxon>Tracheophyta</taxon>
        <taxon>Spermatophyta</taxon>
        <taxon>Magnoliopsida</taxon>
        <taxon>Liliopsida</taxon>
        <taxon>Asparagales</taxon>
        <taxon>Orchidaceae</taxon>
        <taxon>Apostasioideae</taxon>
        <taxon>Apostasia</taxon>
    </lineage>
</organism>
<dbReference type="PANTHER" id="PTHR34145:SF65">
    <property type="entry name" value="FBD DOMAIN-CONTAINING PROTEIN"/>
    <property type="match status" value="1"/>
</dbReference>
<name>A0A2I0ADB9_9ASPA</name>
<dbReference type="STRING" id="1088818.A0A2I0ADB9"/>
<reference evidence="3 4" key="1">
    <citation type="journal article" date="2017" name="Nature">
        <title>The Apostasia genome and the evolution of orchids.</title>
        <authorList>
            <person name="Zhang G.Q."/>
            <person name="Liu K.W."/>
            <person name="Li Z."/>
            <person name="Lohaus R."/>
            <person name="Hsiao Y.Y."/>
            <person name="Niu S.C."/>
            <person name="Wang J.Y."/>
            <person name="Lin Y.C."/>
            <person name="Xu Q."/>
            <person name="Chen L.J."/>
            <person name="Yoshida K."/>
            <person name="Fujiwara S."/>
            <person name="Wang Z.W."/>
            <person name="Zhang Y.Q."/>
            <person name="Mitsuda N."/>
            <person name="Wang M."/>
            <person name="Liu G.H."/>
            <person name="Pecoraro L."/>
            <person name="Huang H.X."/>
            <person name="Xiao X.J."/>
            <person name="Lin M."/>
            <person name="Wu X.Y."/>
            <person name="Wu W.L."/>
            <person name="Chen Y.Y."/>
            <person name="Chang S.B."/>
            <person name="Sakamoto S."/>
            <person name="Ohme-Takagi M."/>
            <person name="Yagi M."/>
            <person name="Zeng S.J."/>
            <person name="Shen C.Y."/>
            <person name="Yeh C.M."/>
            <person name="Luo Y.B."/>
            <person name="Tsai W.C."/>
            <person name="Van de Peer Y."/>
            <person name="Liu Z.J."/>
        </authorList>
    </citation>
    <scope>NUCLEOTIDE SEQUENCE [LARGE SCALE GENOMIC DNA]</scope>
    <source>
        <strain evidence="4">cv. Shenzhen</strain>
        <tissue evidence="3">Stem</tissue>
    </source>
</reference>
<protein>
    <submittedName>
        <fullName evidence="3">FBD-associated F-box protein</fullName>
    </submittedName>
</protein>
<evidence type="ECO:0000256" key="1">
    <source>
        <dbReference type="SAM" id="MobiDB-lite"/>
    </source>
</evidence>
<gene>
    <name evidence="3" type="ORF">AXF42_Ash009047</name>
</gene>
<dbReference type="Pfam" id="PF23622">
    <property type="entry name" value="LRR_At1g61320_AtMIF1"/>
    <property type="match status" value="1"/>
</dbReference>
<dbReference type="SMART" id="SM00579">
    <property type="entry name" value="FBD"/>
    <property type="match status" value="1"/>
</dbReference>
<dbReference type="Proteomes" id="UP000236161">
    <property type="component" value="Unassembled WGS sequence"/>
</dbReference>
<keyword evidence="4" id="KW-1185">Reference proteome</keyword>
<dbReference type="Gene3D" id="3.80.10.10">
    <property type="entry name" value="Ribonuclease Inhibitor"/>
    <property type="match status" value="1"/>
</dbReference>
<dbReference type="InterPro" id="IPR036047">
    <property type="entry name" value="F-box-like_dom_sf"/>
</dbReference>
<evidence type="ECO:0000259" key="2">
    <source>
        <dbReference type="SMART" id="SM00579"/>
    </source>
</evidence>
<dbReference type="InterPro" id="IPR053772">
    <property type="entry name" value="At1g61320/At1g61330-like"/>
</dbReference>
<dbReference type="PANTHER" id="PTHR34145">
    <property type="entry name" value="OS02G0105600 PROTEIN"/>
    <property type="match status" value="1"/>
</dbReference>
<proteinExistence type="predicted"/>